<reference evidence="1" key="1">
    <citation type="submission" date="2023-03" db="EMBL/GenBank/DDBJ databases">
        <authorList>
            <person name="Steffen K."/>
            <person name="Cardenas P."/>
        </authorList>
    </citation>
    <scope>NUCLEOTIDE SEQUENCE</scope>
</reference>
<dbReference type="GO" id="GO:0016491">
    <property type="term" value="F:oxidoreductase activity"/>
    <property type="evidence" value="ECO:0007669"/>
    <property type="project" value="InterPro"/>
</dbReference>
<dbReference type="Proteomes" id="UP001174909">
    <property type="component" value="Unassembled WGS sequence"/>
</dbReference>
<evidence type="ECO:0000313" key="1">
    <source>
        <dbReference type="EMBL" id="CAI8054443.1"/>
    </source>
</evidence>
<evidence type="ECO:0000313" key="2">
    <source>
        <dbReference type="Proteomes" id="UP001174909"/>
    </source>
</evidence>
<accession>A0AA35XD79</accession>
<gene>
    <name evidence="1" type="ORF">GBAR_LOCUS29710</name>
</gene>
<protein>
    <submittedName>
        <fullName evidence="1">Benzoyl-CoA oxygenase component B</fullName>
    </submittedName>
</protein>
<dbReference type="AlphaFoldDB" id="A0AA35XD79"/>
<comment type="caution">
    <text evidence="1">The sequence shown here is derived from an EMBL/GenBank/DDBJ whole genome shotgun (WGS) entry which is preliminary data.</text>
</comment>
<name>A0AA35XD79_GEOBA</name>
<proteinExistence type="predicted"/>
<dbReference type="EMBL" id="CASHTH010004177">
    <property type="protein sequence ID" value="CAI8054443.1"/>
    <property type="molecule type" value="Genomic_DNA"/>
</dbReference>
<keyword evidence="2" id="KW-1185">Reference proteome</keyword>
<dbReference type="Gene3D" id="1.10.620.20">
    <property type="entry name" value="Ribonucleotide Reductase, subunit A"/>
    <property type="match status" value="1"/>
</dbReference>
<organism evidence="1 2">
    <name type="scientific">Geodia barretti</name>
    <name type="common">Barrett's horny sponge</name>
    <dbReference type="NCBI Taxonomy" id="519541"/>
    <lineage>
        <taxon>Eukaryota</taxon>
        <taxon>Metazoa</taxon>
        <taxon>Porifera</taxon>
        <taxon>Demospongiae</taxon>
        <taxon>Heteroscleromorpha</taxon>
        <taxon>Tetractinellida</taxon>
        <taxon>Astrophorina</taxon>
        <taxon>Geodiidae</taxon>
        <taxon>Geodia</taxon>
    </lineage>
</organism>
<sequence>MSALGAVNERLRDDYIKDSQRGLDRWNRALEALGVDFKLELPHRFFNRQIGNAAGVRVSPDGRVIGEEEWQTGVSDWLPTARTWPTWTR</sequence>
<dbReference type="InterPro" id="IPR012348">
    <property type="entry name" value="RNR-like"/>
</dbReference>